<name>A0A2T5TXT6_9SPHN</name>
<gene>
    <name evidence="7" type="ORF">C8J25_11223</name>
</gene>
<evidence type="ECO:0000256" key="5">
    <source>
        <dbReference type="ARBA" id="ARBA00023136"/>
    </source>
</evidence>
<organism evidence="7 8">
    <name type="scientific">Sphingomonas faeni</name>
    <dbReference type="NCBI Taxonomy" id="185950"/>
    <lineage>
        <taxon>Bacteria</taxon>
        <taxon>Pseudomonadati</taxon>
        <taxon>Pseudomonadota</taxon>
        <taxon>Alphaproteobacteria</taxon>
        <taxon>Sphingomonadales</taxon>
        <taxon>Sphingomonadaceae</taxon>
        <taxon>Sphingomonas</taxon>
    </lineage>
</organism>
<dbReference type="PANTHER" id="PTHR30250:SF31">
    <property type="entry name" value="INNER MEMBRANE PROTEIN YGHQ"/>
    <property type="match status" value="1"/>
</dbReference>
<sequence>MTFIVSFGGMMIIARLLSPVEVGINAIAVAGLGVVQIIATMGLAGYIIRDTDLQPATLDLTFSVNGVLAVILSVLLLALSMVSKPLLGDVRAGAVLRILAFTPLINAFAFRASAMLQREMRFKAFGLITAGMTIVSTLLTVGLAWVGQSYMSAAYGGVGGAIFGAIAFNLVAPHHASLRITFQGWRAVAQFGLQIMSISGLATLATRLSDLILGRVLGIAALGIYSRASMTSSMIFENVYGTTTRVAFTKLARDYRETGELRPTFLRAIGLILAFMWPLEIGLAILSPPAIYLFYGEKWLDAALPLSLLLIAQAVVLSYGMNWELFVLRDETARQSRLEFIRTFFGFAIFTIGCQFGLAGAALGKVGDASAGYLLYRNHVRALAELRGNELGIVFARSALLTVIATAPALVLMIVYRWDPRTPLPLVAGAVMSGMTLWLIALVAMRHPLAEEGARIATRIHPRLGALMRREQRSAQ</sequence>
<dbReference type="RefSeq" id="WP_167397762.1">
    <property type="nucleotide sequence ID" value="NZ_QAYE01000012.1"/>
</dbReference>
<evidence type="ECO:0000256" key="6">
    <source>
        <dbReference type="SAM" id="Phobius"/>
    </source>
</evidence>
<dbReference type="AlphaFoldDB" id="A0A2T5TXT6"/>
<keyword evidence="3 6" id="KW-0812">Transmembrane</keyword>
<keyword evidence="4 6" id="KW-1133">Transmembrane helix</keyword>
<dbReference type="EMBL" id="QAYE01000012">
    <property type="protein sequence ID" value="PTW44080.1"/>
    <property type="molecule type" value="Genomic_DNA"/>
</dbReference>
<feature type="transmembrane region" description="Helical" evidence="6">
    <location>
        <begin position="306"/>
        <end position="328"/>
    </location>
</feature>
<evidence type="ECO:0000313" key="7">
    <source>
        <dbReference type="EMBL" id="PTW44080.1"/>
    </source>
</evidence>
<feature type="transmembrane region" description="Helical" evidence="6">
    <location>
        <begin position="26"/>
        <end position="48"/>
    </location>
</feature>
<feature type="transmembrane region" description="Helical" evidence="6">
    <location>
        <begin position="340"/>
        <end position="363"/>
    </location>
</feature>
<reference evidence="7 8" key="1">
    <citation type="submission" date="2018-04" db="EMBL/GenBank/DDBJ databases">
        <title>Genomic Encyclopedia of Type Strains, Phase III (KMG-III): the genomes of soil and plant-associated and newly described type strains.</title>
        <authorList>
            <person name="Whitman W."/>
        </authorList>
    </citation>
    <scope>NUCLEOTIDE SEQUENCE [LARGE SCALE GENOMIC DNA]</scope>
    <source>
        <strain evidence="7 8">MA-olki</strain>
    </source>
</reference>
<evidence type="ECO:0000256" key="3">
    <source>
        <dbReference type="ARBA" id="ARBA00022692"/>
    </source>
</evidence>
<evidence type="ECO:0000256" key="4">
    <source>
        <dbReference type="ARBA" id="ARBA00022989"/>
    </source>
</evidence>
<keyword evidence="2" id="KW-1003">Cell membrane</keyword>
<dbReference type="InterPro" id="IPR050833">
    <property type="entry name" value="Poly_Biosynth_Transport"/>
</dbReference>
<feature type="transmembrane region" description="Helical" evidence="6">
    <location>
        <begin position="184"/>
        <end position="205"/>
    </location>
</feature>
<accession>A0A2T5TXT6</accession>
<dbReference type="GO" id="GO:0005886">
    <property type="term" value="C:plasma membrane"/>
    <property type="evidence" value="ECO:0007669"/>
    <property type="project" value="UniProtKB-SubCell"/>
</dbReference>
<evidence type="ECO:0000313" key="8">
    <source>
        <dbReference type="Proteomes" id="UP000244013"/>
    </source>
</evidence>
<feature type="transmembrane region" description="Helical" evidence="6">
    <location>
        <begin position="124"/>
        <end position="146"/>
    </location>
</feature>
<evidence type="ECO:0000256" key="1">
    <source>
        <dbReference type="ARBA" id="ARBA00004651"/>
    </source>
</evidence>
<feature type="transmembrane region" description="Helical" evidence="6">
    <location>
        <begin position="423"/>
        <end position="445"/>
    </location>
</feature>
<dbReference type="PANTHER" id="PTHR30250">
    <property type="entry name" value="PST FAMILY PREDICTED COLANIC ACID TRANSPORTER"/>
    <property type="match status" value="1"/>
</dbReference>
<evidence type="ECO:0000256" key="2">
    <source>
        <dbReference type="ARBA" id="ARBA00022475"/>
    </source>
</evidence>
<comment type="subcellular location">
    <subcellularLocation>
        <location evidence="1">Cell membrane</location>
        <topology evidence="1">Multi-pass membrane protein</topology>
    </subcellularLocation>
</comment>
<dbReference type="Proteomes" id="UP000244013">
    <property type="component" value="Unassembled WGS sequence"/>
</dbReference>
<feature type="transmembrane region" description="Helical" evidence="6">
    <location>
        <begin position="211"/>
        <end position="228"/>
    </location>
</feature>
<feature type="transmembrane region" description="Helical" evidence="6">
    <location>
        <begin position="60"/>
        <end position="82"/>
    </location>
</feature>
<dbReference type="Pfam" id="PF13440">
    <property type="entry name" value="Polysacc_synt_3"/>
    <property type="match status" value="1"/>
</dbReference>
<feature type="transmembrane region" description="Helical" evidence="6">
    <location>
        <begin position="265"/>
        <end position="286"/>
    </location>
</feature>
<feature type="transmembrane region" description="Helical" evidence="6">
    <location>
        <begin position="394"/>
        <end position="416"/>
    </location>
</feature>
<protein>
    <submittedName>
        <fullName evidence="7">O-antigen/teichoic acid export membrane protein</fullName>
    </submittedName>
</protein>
<dbReference type="GeneID" id="91007647"/>
<proteinExistence type="predicted"/>
<keyword evidence="5 6" id="KW-0472">Membrane</keyword>
<feature type="transmembrane region" description="Helical" evidence="6">
    <location>
        <begin position="152"/>
        <end position="172"/>
    </location>
</feature>
<comment type="caution">
    <text evidence="7">The sequence shown here is derived from an EMBL/GenBank/DDBJ whole genome shotgun (WGS) entry which is preliminary data.</text>
</comment>
<feature type="transmembrane region" description="Helical" evidence="6">
    <location>
        <begin position="94"/>
        <end position="112"/>
    </location>
</feature>